<dbReference type="GO" id="GO:0016989">
    <property type="term" value="F:sigma factor antagonist activity"/>
    <property type="evidence" value="ECO:0007669"/>
    <property type="project" value="TreeGrafter"/>
</dbReference>
<keyword evidence="5" id="KW-1185">Reference proteome</keyword>
<feature type="domain" description="FecR protein" evidence="2">
    <location>
        <begin position="119"/>
        <end position="215"/>
    </location>
</feature>
<dbReference type="InterPro" id="IPR032508">
    <property type="entry name" value="FecR_C"/>
</dbReference>
<dbReference type="PIRSF" id="PIRSF018266">
    <property type="entry name" value="FecR"/>
    <property type="match status" value="1"/>
</dbReference>
<protein>
    <submittedName>
        <fullName evidence="4">FecR family protein</fullName>
    </submittedName>
</protein>
<gene>
    <name evidence="4" type="ORF">LX87_01316</name>
</gene>
<feature type="domain" description="Protein FecR C-terminal" evidence="3">
    <location>
        <begin position="261"/>
        <end position="328"/>
    </location>
</feature>
<keyword evidence="1" id="KW-1133">Transmembrane helix</keyword>
<dbReference type="PANTHER" id="PTHR30273:SF2">
    <property type="entry name" value="PROTEIN FECR"/>
    <property type="match status" value="1"/>
</dbReference>
<comment type="caution">
    <text evidence="4">The sequence shown here is derived from an EMBL/GenBank/DDBJ whole genome shotgun (WGS) entry which is preliminary data.</text>
</comment>
<evidence type="ECO:0000259" key="2">
    <source>
        <dbReference type="Pfam" id="PF04773"/>
    </source>
</evidence>
<keyword evidence="1" id="KW-0812">Transmembrane</keyword>
<evidence type="ECO:0000313" key="5">
    <source>
        <dbReference type="Proteomes" id="UP000248790"/>
    </source>
</evidence>
<dbReference type="EMBL" id="QLMC01000001">
    <property type="protein sequence ID" value="RAK03194.1"/>
    <property type="molecule type" value="Genomic_DNA"/>
</dbReference>
<dbReference type="PANTHER" id="PTHR30273">
    <property type="entry name" value="PERIPLASMIC SIGNAL SENSOR AND SIGMA FACTOR ACTIVATOR FECR-RELATED"/>
    <property type="match status" value="1"/>
</dbReference>
<dbReference type="OrthoDB" id="1523489at2"/>
<dbReference type="Gene3D" id="3.55.50.30">
    <property type="match status" value="1"/>
</dbReference>
<name>A0A327XAR0_LARAB</name>
<evidence type="ECO:0000313" key="4">
    <source>
        <dbReference type="EMBL" id="RAK03194.1"/>
    </source>
</evidence>
<dbReference type="Pfam" id="PF04773">
    <property type="entry name" value="FecR"/>
    <property type="match status" value="1"/>
</dbReference>
<keyword evidence="1" id="KW-0472">Membrane</keyword>
<dbReference type="AlphaFoldDB" id="A0A327XAR0"/>
<feature type="transmembrane region" description="Helical" evidence="1">
    <location>
        <begin position="92"/>
        <end position="110"/>
    </location>
</feature>
<organism evidence="4 5">
    <name type="scientific">Larkinella arboricola</name>
    <dbReference type="NCBI Taxonomy" id="643671"/>
    <lineage>
        <taxon>Bacteria</taxon>
        <taxon>Pseudomonadati</taxon>
        <taxon>Bacteroidota</taxon>
        <taxon>Cytophagia</taxon>
        <taxon>Cytophagales</taxon>
        <taxon>Spirosomataceae</taxon>
        <taxon>Larkinella</taxon>
    </lineage>
</organism>
<evidence type="ECO:0000259" key="3">
    <source>
        <dbReference type="Pfam" id="PF16344"/>
    </source>
</evidence>
<dbReference type="Proteomes" id="UP000248790">
    <property type="component" value="Unassembled WGS sequence"/>
</dbReference>
<sequence>MESKISKSILRAYFAGRATPLQKQLVAEFLREEANRETFYRALHEWEKENAQFLPDVMSDFQRLRAQMEQGRNPEETAGETLETPVVRRPFLSYWLAAASVGLVVLLSWWQRERLLYRTYSTAYGQIQTIYLPDSSRVTLNANSTLKVPRFAVFKDTREVKLAGEAEFSVVHTHDNRRFLVHTPDQLEVEVLGTEFIVYSRNRGSKVVLNRGKVKLRSLKDKRQKPLAIRPGDVVIVTKQGTFNLQRQQAVAEHTAWKEHRFVFNRTPLADIVRQIHEQFGVTVLIPDAELAAHQLSGNYPAQNANDLLEMMTRLLNLRLQHQNDTLVLSRDQ</sequence>
<proteinExistence type="predicted"/>
<dbReference type="RefSeq" id="WP_111627324.1">
    <property type="nucleotide sequence ID" value="NZ_QLMC01000001.1"/>
</dbReference>
<dbReference type="Gene3D" id="2.60.120.1440">
    <property type="match status" value="1"/>
</dbReference>
<reference evidence="4 5" key="1">
    <citation type="submission" date="2018-06" db="EMBL/GenBank/DDBJ databases">
        <title>Genomic Encyclopedia of Archaeal and Bacterial Type Strains, Phase II (KMG-II): from individual species to whole genera.</title>
        <authorList>
            <person name="Goeker M."/>
        </authorList>
    </citation>
    <scope>NUCLEOTIDE SEQUENCE [LARGE SCALE GENOMIC DNA]</scope>
    <source>
        <strain evidence="4 5">DSM 21851</strain>
    </source>
</reference>
<dbReference type="InterPro" id="IPR012373">
    <property type="entry name" value="Ferrdict_sens_TM"/>
</dbReference>
<dbReference type="InterPro" id="IPR006860">
    <property type="entry name" value="FecR"/>
</dbReference>
<dbReference type="Pfam" id="PF16344">
    <property type="entry name" value="FecR_C"/>
    <property type="match status" value="1"/>
</dbReference>
<accession>A0A327XAR0</accession>
<evidence type="ECO:0000256" key="1">
    <source>
        <dbReference type="SAM" id="Phobius"/>
    </source>
</evidence>